<evidence type="ECO:0000313" key="2">
    <source>
        <dbReference type="EMBL" id="KAH7230606.1"/>
    </source>
</evidence>
<dbReference type="RefSeq" id="XP_046043244.1">
    <property type="nucleotide sequence ID" value="XM_046194174.1"/>
</dbReference>
<reference evidence="2" key="1">
    <citation type="journal article" date="2021" name="Nat. Commun.">
        <title>Genetic determinants of endophytism in the Arabidopsis root mycobiome.</title>
        <authorList>
            <person name="Mesny F."/>
            <person name="Miyauchi S."/>
            <person name="Thiergart T."/>
            <person name="Pickel B."/>
            <person name="Atanasova L."/>
            <person name="Karlsson M."/>
            <person name="Huettel B."/>
            <person name="Barry K.W."/>
            <person name="Haridas S."/>
            <person name="Chen C."/>
            <person name="Bauer D."/>
            <person name="Andreopoulos W."/>
            <person name="Pangilinan J."/>
            <person name="LaButti K."/>
            <person name="Riley R."/>
            <person name="Lipzen A."/>
            <person name="Clum A."/>
            <person name="Drula E."/>
            <person name="Henrissat B."/>
            <person name="Kohler A."/>
            <person name="Grigoriev I.V."/>
            <person name="Martin F.M."/>
            <person name="Hacquard S."/>
        </authorList>
    </citation>
    <scope>NUCLEOTIDE SEQUENCE</scope>
    <source>
        <strain evidence="2">MPI-CAGE-AT-0023</strain>
    </source>
</reference>
<protein>
    <submittedName>
        <fullName evidence="2">Uncharacterized protein</fullName>
    </submittedName>
</protein>
<dbReference type="EMBL" id="JAGMUX010000022">
    <property type="protein sequence ID" value="KAH7230606.1"/>
    <property type="molecule type" value="Genomic_DNA"/>
</dbReference>
<gene>
    <name evidence="2" type="ORF">BKA55DRAFT_583111</name>
</gene>
<evidence type="ECO:0000256" key="1">
    <source>
        <dbReference type="SAM" id="MobiDB-lite"/>
    </source>
</evidence>
<proteinExistence type="predicted"/>
<sequence length="113" mass="12423">MRKSIDVLQTDGMRPRTAICRGAVYKGLIDGAEAAASGGHNAGPVSRNSRAPLEHKSPVTVTSAISRLSLGVDCKTPFDEDVYNEADKYWDEEEECDYVNGVMNWYIKKGQNV</sequence>
<dbReference type="GeneID" id="70224128"/>
<accession>A0A9P9JRK3</accession>
<evidence type="ECO:0000313" key="3">
    <source>
        <dbReference type="Proteomes" id="UP000720189"/>
    </source>
</evidence>
<name>A0A9P9JRK3_FUSRE</name>
<feature type="region of interest" description="Disordered" evidence="1">
    <location>
        <begin position="36"/>
        <end position="58"/>
    </location>
</feature>
<comment type="caution">
    <text evidence="2">The sequence shown here is derived from an EMBL/GenBank/DDBJ whole genome shotgun (WGS) entry which is preliminary data.</text>
</comment>
<dbReference type="AlphaFoldDB" id="A0A9P9JRK3"/>
<organism evidence="2 3">
    <name type="scientific">Fusarium redolens</name>
    <dbReference type="NCBI Taxonomy" id="48865"/>
    <lineage>
        <taxon>Eukaryota</taxon>
        <taxon>Fungi</taxon>
        <taxon>Dikarya</taxon>
        <taxon>Ascomycota</taxon>
        <taxon>Pezizomycotina</taxon>
        <taxon>Sordariomycetes</taxon>
        <taxon>Hypocreomycetidae</taxon>
        <taxon>Hypocreales</taxon>
        <taxon>Nectriaceae</taxon>
        <taxon>Fusarium</taxon>
        <taxon>Fusarium redolens species complex</taxon>
    </lineage>
</organism>
<keyword evidence="3" id="KW-1185">Reference proteome</keyword>
<dbReference type="OrthoDB" id="2963168at2759"/>
<dbReference type="Proteomes" id="UP000720189">
    <property type="component" value="Unassembled WGS sequence"/>
</dbReference>